<sequence length="60" mass="6861">MIADGFTKSLPANKMRQFLEHVGLVDIKDKIIVKEGQIEGLLNRLESMELYHYFSILAPV</sequence>
<gene>
    <name evidence="1" type="ORF">PtrM4_056800</name>
</gene>
<proteinExistence type="predicted"/>
<dbReference type="KEGG" id="ptrr:90955300"/>
<dbReference type="EMBL" id="NQIK02000002">
    <property type="protein sequence ID" value="KAF7574057.1"/>
    <property type="molecule type" value="Genomic_DNA"/>
</dbReference>
<accession>A0A834VU03</accession>
<protein>
    <submittedName>
        <fullName evidence="1">Uncharacterized protein</fullName>
    </submittedName>
</protein>
<reference evidence="1 2" key="1">
    <citation type="journal article" date="2018" name="BMC Genomics">
        <title>Comparative genomics of the wheat fungal pathogen Pyrenophora tritici-repentis reveals chromosomal variations and genome plasticity.</title>
        <authorList>
            <person name="Moolhuijzen P."/>
            <person name="See P.T."/>
            <person name="Hane J.K."/>
            <person name="Shi G."/>
            <person name="Liu Z."/>
            <person name="Oliver R.P."/>
            <person name="Moffat C.S."/>
        </authorList>
    </citation>
    <scope>NUCLEOTIDE SEQUENCE [LARGE SCALE GENOMIC DNA]</scope>
    <source>
        <strain evidence="1">M4</strain>
    </source>
</reference>
<dbReference type="GeneID" id="90955300"/>
<comment type="caution">
    <text evidence="1">The sequence shown here is derived from an EMBL/GenBank/DDBJ whole genome shotgun (WGS) entry which is preliminary data.</text>
</comment>
<evidence type="ECO:0000313" key="2">
    <source>
        <dbReference type="Proteomes" id="UP000245464"/>
    </source>
</evidence>
<dbReference type="Proteomes" id="UP000245464">
    <property type="component" value="Chromosome 2"/>
</dbReference>
<name>A0A834VU03_9PLEO</name>
<dbReference type="AlphaFoldDB" id="A0A834VU03"/>
<organism evidence="1 2">
    <name type="scientific">Pyrenophora tritici-repentis</name>
    <dbReference type="NCBI Taxonomy" id="45151"/>
    <lineage>
        <taxon>Eukaryota</taxon>
        <taxon>Fungi</taxon>
        <taxon>Dikarya</taxon>
        <taxon>Ascomycota</taxon>
        <taxon>Pezizomycotina</taxon>
        <taxon>Dothideomycetes</taxon>
        <taxon>Pleosporomycetidae</taxon>
        <taxon>Pleosporales</taxon>
        <taxon>Pleosporineae</taxon>
        <taxon>Pleosporaceae</taxon>
        <taxon>Pyrenophora</taxon>
    </lineage>
</organism>
<dbReference type="RefSeq" id="XP_065963905.1">
    <property type="nucleotide sequence ID" value="XM_066105278.1"/>
</dbReference>
<evidence type="ECO:0000313" key="1">
    <source>
        <dbReference type="EMBL" id="KAF7574057.1"/>
    </source>
</evidence>